<evidence type="ECO:0000256" key="3">
    <source>
        <dbReference type="ARBA" id="ARBA00022840"/>
    </source>
</evidence>
<evidence type="ECO:0000313" key="7">
    <source>
        <dbReference type="Ensembl" id="ENSSSCP00060011215.1"/>
    </source>
</evidence>
<keyword evidence="3 4" id="KW-0067">ATP-binding</keyword>
<dbReference type="FunFam" id="3.40.50.300:FF:000149">
    <property type="entry name" value="Nuclear valosin-containing protein-like"/>
    <property type="match status" value="1"/>
</dbReference>
<evidence type="ECO:0000313" key="8">
    <source>
        <dbReference type="Proteomes" id="UP000694723"/>
    </source>
</evidence>
<evidence type="ECO:0000259" key="6">
    <source>
        <dbReference type="SMART" id="SM00382"/>
    </source>
</evidence>
<dbReference type="FunFam" id="3.40.50.300:FF:000600">
    <property type="entry name" value="Nuclear valosin-containing protein-like"/>
    <property type="match status" value="1"/>
</dbReference>
<dbReference type="SMART" id="SM00382">
    <property type="entry name" value="AAA"/>
    <property type="match status" value="2"/>
</dbReference>
<keyword evidence="2 4" id="KW-0547">Nucleotide-binding</keyword>
<dbReference type="Proteomes" id="UP000694723">
    <property type="component" value="Unplaced"/>
</dbReference>
<dbReference type="PANTHER" id="PTHR23077:SF171">
    <property type="entry name" value="NUCLEAR VALOSIN-CONTAINING PROTEIN-LIKE"/>
    <property type="match status" value="1"/>
</dbReference>
<evidence type="ECO:0000256" key="2">
    <source>
        <dbReference type="ARBA" id="ARBA00022741"/>
    </source>
</evidence>
<dbReference type="CDD" id="cd19530">
    <property type="entry name" value="RecA-like_NVL_r2-like"/>
    <property type="match status" value="1"/>
</dbReference>
<protein>
    <recommendedName>
        <fullName evidence="6">AAA+ ATPase domain-containing protein</fullName>
    </recommendedName>
</protein>
<dbReference type="PROSITE" id="PS00674">
    <property type="entry name" value="AAA"/>
    <property type="match status" value="2"/>
</dbReference>
<dbReference type="Gene3D" id="3.40.50.300">
    <property type="entry name" value="P-loop containing nucleotide triphosphate hydrolases"/>
    <property type="match status" value="2"/>
</dbReference>
<feature type="domain" description="AAA+ ATPase" evidence="6">
    <location>
        <begin position="18"/>
        <end position="157"/>
    </location>
</feature>
<dbReference type="InterPro" id="IPR003960">
    <property type="entry name" value="ATPase_AAA_CS"/>
</dbReference>
<dbReference type="GO" id="GO:0016887">
    <property type="term" value="F:ATP hydrolysis activity"/>
    <property type="evidence" value="ECO:0007669"/>
    <property type="project" value="InterPro"/>
</dbReference>
<evidence type="ECO:0000256" key="1">
    <source>
        <dbReference type="ARBA" id="ARBA00006914"/>
    </source>
</evidence>
<dbReference type="SUPFAM" id="SSF52540">
    <property type="entry name" value="P-loop containing nucleoside triphosphate hydrolases"/>
    <property type="match status" value="2"/>
</dbReference>
<dbReference type="Pfam" id="PF00004">
    <property type="entry name" value="AAA"/>
    <property type="match status" value="2"/>
</dbReference>
<dbReference type="InterPro" id="IPR027417">
    <property type="entry name" value="P-loop_NTPase"/>
</dbReference>
<name>A0A8D1ULR5_PIG</name>
<comment type="similarity">
    <text evidence="1 4">Belongs to the AAA ATPase family.</text>
</comment>
<accession>A0A8D1ULR5</accession>
<dbReference type="CDD" id="cd19518">
    <property type="entry name" value="RecA-like_NVL_r1-like"/>
    <property type="match status" value="1"/>
</dbReference>
<proteinExistence type="inferred from homology"/>
<dbReference type="InterPro" id="IPR050168">
    <property type="entry name" value="AAA_ATPase_domain"/>
</dbReference>
<dbReference type="GO" id="GO:0005524">
    <property type="term" value="F:ATP binding"/>
    <property type="evidence" value="ECO:0007669"/>
    <property type="project" value="UniProtKB-KW"/>
</dbReference>
<sequence length="481" mass="52275">MLIHMRHPEVYHHLGVVPPRGVLLHGPPGCGKTLLAHAIAGELDLPILKVAATEIVSGVSGESEQKLRELFEQAVSNAPCILFIDEIDAITPKREVASKDMERRIVAQLLTCMDDLNNMAATARVLVIGATNRPDSLDPALRRAGRFDREICLGIPDEASRERILQTLCRKLRLPETFRFRHLAHLTPGFVGADLMALCREAAVCAVNRVLMKQQEQQKENPENEGLPSKGGQEEGIGTEPTSKGQALSTQAPIRNPDQFKALGLVTPAGVLLAGPPGCGKTLLAKAVANESGLNFISVKGPELLNMYVGESERAVRQVFQRAKNSAPCVIFFDEVDALCPRRSVRESGASVRVVNQLLTEMDGLETRQQVFIMAATNRPDIIDPAILRPGRLDKTLFVGLPPPADRLAILKTITKNGTKPPLDADVNLEALAGDLRCDCYTGADLSALVREASICALKQEMARHKSGNEKGTVMFRISQP</sequence>
<evidence type="ECO:0000256" key="4">
    <source>
        <dbReference type="RuleBase" id="RU003651"/>
    </source>
</evidence>
<dbReference type="Gene3D" id="1.10.8.60">
    <property type="match status" value="2"/>
</dbReference>
<feature type="region of interest" description="Disordered" evidence="5">
    <location>
        <begin position="215"/>
        <end position="250"/>
    </location>
</feature>
<dbReference type="FunFam" id="1.10.8.60:FF:000172">
    <property type="entry name" value="Nuclear valosin-containing protein-like"/>
    <property type="match status" value="1"/>
</dbReference>
<dbReference type="AlphaFoldDB" id="A0A8D1ULR5"/>
<feature type="compositionally biased region" description="Polar residues" evidence="5">
    <location>
        <begin position="240"/>
        <end position="250"/>
    </location>
</feature>
<dbReference type="PANTHER" id="PTHR23077">
    <property type="entry name" value="AAA-FAMILY ATPASE"/>
    <property type="match status" value="1"/>
</dbReference>
<dbReference type="Ensembl" id="ENSSSCT00060026383.1">
    <property type="protein sequence ID" value="ENSSSCP00060011215.1"/>
    <property type="gene ID" value="ENSSSCG00060019193.1"/>
</dbReference>
<reference evidence="7" key="1">
    <citation type="submission" date="2025-08" db="UniProtKB">
        <authorList>
            <consortium name="Ensembl"/>
        </authorList>
    </citation>
    <scope>IDENTIFICATION</scope>
</reference>
<dbReference type="InterPro" id="IPR041569">
    <property type="entry name" value="AAA_lid_3"/>
</dbReference>
<evidence type="ECO:0000256" key="5">
    <source>
        <dbReference type="SAM" id="MobiDB-lite"/>
    </source>
</evidence>
<feature type="domain" description="AAA+ ATPase" evidence="6">
    <location>
        <begin position="267"/>
        <end position="403"/>
    </location>
</feature>
<organism evidence="7 8">
    <name type="scientific">Sus scrofa</name>
    <name type="common">Pig</name>
    <dbReference type="NCBI Taxonomy" id="9823"/>
    <lineage>
        <taxon>Eukaryota</taxon>
        <taxon>Metazoa</taxon>
        <taxon>Chordata</taxon>
        <taxon>Craniata</taxon>
        <taxon>Vertebrata</taxon>
        <taxon>Euteleostomi</taxon>
        <taxon>Mammalia</taxon>
        <taxon>Eutheria</taxon>
        <taxon>Laurasiatheria</taxon>
        <taxon>Artiodactyla</taxon>
        <taxon>Suina</taxon>
        <taxon>Suidae</taxon>
        <taxon>Sus</taxon>
    </lineage>
</organism>
<dbReference type="InterPro" id="IPR003593">
    <property type="entry name" value="AAA+_ATPase"/>
</dbReference>
<dbReference type="Pfam" id="PF17862">
    <property type="entry name" value="AAA_lid_3"/>
    <property type="match status" value="2"/>
</dbReference>
<dbReference type="InterPro" id="IPR003959">
    <property type="entry name" value="ATPase_AAA_core"/>
</dbReference>